<evidence type="ECO:0000313" key="8">
    <source>
        <dbReference type="EMBL" id="KAL5104404.1"/>
    </source>
</evidence>
<comment type="subunit">
    <text evidence="4 5">Homodimer.</text>
</comment>
<comment type="similarity">
    <text evidence="4 5">Belongs to the kynureninase family.</text>
</comment>
<feature type="binding site" evidence="4">
    <location>
        <position position="307"/>
    </location>
    <ligand>
        <name>pyridoxal 5'-phosphate</name>
        <dbReference type="ChEBI" id="CHEBI:597326"/>
    </ligand>
</feature>
<sequence length="462" mass="51448">MIAIPATLTLLISFIGRIRVVVPRGRLGVLGCRFIASLRFLTMTQLSMQDLEEMALKLDENDRLRSFRNKFKLPTMSELVAQVNGARTWKSHTRGCSPTETSDLRPKEILAEHIVGAKVTEVAPMESLTANIHTLLASFYQPEGGKCFILIEKNAFPSDYYAVESHIHLRGVDKSALIELDLRPNGKYLITKEIIGEIKKLSEKLALVWLPGISYLTGEMLDIAAITEAVHSYCNCPVGWDLAHSVGNVPLALHEWNVDFAAWCGYKYLCGSPGGCAGIFVHEKHFLKPGEFAPSNEHRYAPLLTGWWGHRYSTRFQMSNKMEVEGGADSYRRSCPSMLLNSALTSSLEIFAEAGGMIPIRKKSIMLTNYLQSLLLHSPIAQPSGLEIITPNDPQSRGSQLSIKVNVDVEKLHDRLIQRGVICDTRKPCYIRLAPFALYTSFTDLLKASKIITEEIGALLTD</sequence>
<feature type="chain" id="PRO_5045517225" description="Kynureninase" evidence="6">
    <location>
        <begin position="21"/>
        <end position="462"/>
    </location>
</feature>
<feature type="modified residue" description="N6-(pyridoxal phosphate)lysine" evidence="4">
    <location>
        <position position="267"/>
    </location>
</feature>
<accession>A0ABR4Q465</accession>
<dbReference type="PANTHER" id="PTHR14084:SF0">
    <property type="entry name" value="KYNURENINASE"/>
    <property type="match status" value="1"/>
</dbReference>
<dbReference type="InterPro" id="IPR015421">
    <property type="entry name" value="PyrdxlP-dep_Trfase_major"/>
</dbReference>
<feature type="signal peptide" evidence="6">
    <location>
        <begin position="1"/>
        <end position="20"/>
    </location>
</feature>
<evidence type="ECO:0000256" key="4">
    <source>
        <dbReference type="HAMAP-Rule" id="MF_03017"/>
    </source>
</evidence>
<keyword evidence="2 4" id="KW-0378">Hydrolase</keyword>
<evidence type="ECO:0000313" key="9">
    <source>
        <dbReference type="Proteomes" id="UP001651158"/>
    </source>
</evidence>
<dbReference type="PANTHER" id="PTHR14084">
    <property type="entry name" value="KYNURENINASE"/>
    <property type="match status" value="1"/>
</dbReference>
<gene>
    <name evidence="8" type="ORF">TcWFU_001412</name>
</gene>
<evidence type="ECO:0000259" key="7">
    <source>
        <dbReference type="Pfam" id="PF00266"/>
    </source>
</evidence>
<feature type="binding site" evidence="4">
    <location>
        <position position="129"/>
    </location>
    <ligand>
        <name>pyridoxal 5'-phosphate</name>
        <dbReference type="ChEBI" id="CHEBI:597326"/>
    </ligand>
</feature>
<dbReference type="EMBL" id="JAKROA010000012">
    <property type="protein sequence ID" value="KAL5104404.1"/>
    <property type="molecule type" value="Genomic_DNA"/>
</dbReference>
<protein>
    <recommendedName>
        <fullName evidence="4 5">Kynureninase</fullName>
        <ecNumber evidence="4 5">3.7.1.3</ecNumber>
    </recommendedName>
    <alternativeName>
        <fullName evidence="4">L-kynurenine hydrolase</fullName>
    </alternativeName>
</protein>
<comment type="caution">
    <text evidence="4">Lacks conserved residue(s) required for the propagation of feature annotation.</text>
</comment>
<evidence type="ECO:0000256" key="3">
    <source>
        <dbReference type="ARBA" id="ARBA00022898"/>
    </source>
</evidence>
<keyword evidence="4 5" id="KW-0963">Cytoplasm</keyword>
<keyword evidence="3 4" id="KW-0663">Pyridoxal phosphate</keyword>
<keyword evidence="6" id="KW-0732">Signal</keyword>
<dbReference type="Gene3D" id="3.90.1150.10">
    <property type="entry name" value="Aspartate Aminotransferase, domain 1"/>
    <property type="match status" value="1"/>
</dbReference>
<keyword evidence="1 4" id="KW-0662">Pyridine nucleotide biosynthesis</keyword>
<dbReference type="NCBIfam" id="TIGR01814">
    <property type="entry name" value="kynureninase"/>
    <property type="match status" value="1"/>
</dbReference>
<evidence type="ECO:0000256" key="1">
    <source>
        <dbReference type="ARBA" id="ARBA00022642"/>
    </source>
</evidence>
<evidence type="ECO:0000256" key="2">
    <source>
        <dbReference type="ARBA" id="ARBA00022801"/>
    </source>
</evidence>
<comment type="cofactor">
    <cofactor evidence="4 5">
        <name>pyridoxal 5'-phosphate</name>
        <dbReference type="ChEBI" id="CHEBI:597326"/>
    </cofactor>
</comment>
<dbReference type="HAMAP" id="MF_01970">
    <property type="entry name" value="Kynureninase"/>
    <property type="match status" value="1"/>
</dbReference>
<dbReference type="Gene3D" id="3.40.640.10">
    <property type="entry name" value="Type I PLP-dependent aspartate aminotransferase-like (Major domain)"/>
    <property type="match status" value="1"/>
</dbReference>
<comment type="catalytic activity">
    <reaction evidence="4 5">
        <text>L-kynurenine + H2O = anthranilate + L-alanine + H(+)</text>
        <dbReference type="Rhea" id="RHEA:16813"/>
        <dbReference type="ChEBI" id="CHEBI:15377"/>
        <dbReference type="ChEBI" id="CHEBI:15378"/>
        <dbReference type="ChEBI" id="CHEBI:16567"/>
        <dbReference type="ChEBI" id="CHEBI:57959"/>
        <dbReference type="ChEBI" id="CHEBI:57972"/>
        <dbReference type="EC" id="3.7.1.3"/>
    </reaction>
</comment>
<dbReference type="Pfam" id="PF22580">
    <property type="entry name" value="KYNU_C"/>
    <property type="match status" value="1"/>
</dbReference>
<evidence type="ECO:0000256" key="6">
    <source>
        <dbReference type="SAM" id="SignalP"/>
    </source>
</evidence>
<dbReference type="InterPro" id="IPR010111">
    <property type="entry name" value="Kynureninase"/>
</dbReference>
<feature type="binding site" evidence="4">
    <location>
        <position position="241"/>
    </location>
    <ligand>
        <name>pyridoxal 5'-phosphate</name>
        <dbReference type="ChEBI" id="CHEBI:597326"/>
    </ligand>
</feature>
<feature type="domain" description="Aminotransferase class V" evidence="7">
    <location>
        <begin position="199"/>
        <end position="274"/>
    </location>
</feature>
<comment type="caution">
    <text evidence="8">The sequence shown here is derived from an EMBL/GenBank/DDBJ whole genome shotgun (WGS) entry which is preliminary data.</text>
</comment>
<comment type="subcellular location">
    <subcellularLocation>
        <location evidence="4 5">Cytoplasm</location>
    </subcellularLocation>
</comment>
<feature type="binding site" evidence="4">
    <location>
        <position position="244"/>
    </location>
    <ligand>
        <name>pyridoxal 5'-phosphate</name>
        <dbReference type="ChEBI" id="CHEBI:597326"/>
    </ligand>
</feature>
<dbReference type="InterPro" id="IPR000192">
    <property type="entry name" value="Aminotrans_V_dom"/>
</dbReference>
<comment type="pathway">
    <text evidence="4 5">Cofactor biosynthesis; NAD(+) biosynthesis; quinolinate from L-kynurenine: step 2/3.</text>
</comment>
<dbReference type="Pfam" id="PF00266">
    <property type="entry name" value="Aminotran_5"/>
    <property type="match status" value="1"/>
</dbReference>
<dbReference type="InterPro" id="IPR015424">
    <property type="entry name" value="PyrdxlP-dep_Trfase"/>
</dbReference>
<dbReference type="EC" id="3.7.1.3" evidence="4 5"/>
<dbReference type="InterPro" id="IPR015422">
    <property type="entry name" value="PyrdxlP-dep_Trfase_small"/>
</dbReference>
<feature type="binding site" evidence="4">
    <location>
        <position position="128"/>
    </location>
    <ligand>
        <name>pyridoxal 5'-phosphate</name>
        <dbReference type="ChEBI" id="CHEBI:597326"/>
    </ligand>
</feature>
<reference evidence="8 9" key="1">
    <citation type="journal article" date="2022" name="Front. Cell. Infect. Microbiol.">
        <title>The Genomes of Two Strains of Taenia crassiceps the Animal Model for the Study of Human Cysticercosis.</title>
        <authorList>
            <person name="Bobes R.J."/>
            <person name="Estrada K."/>
            <person name="Rios-Valencia D.G."/>
            <person name="Calderon-Gallegos A."/>
            <person name="de la Torre P."/>
            <person name="Carrero J.C."/>
            <person name="Sanchez-Flores A."/>
            <person name="Laclette J.P."/>
        </authorList>
    </citation>
    <scope>NUCLEOTIDE SEQUENCE [LARGE SCALE GENOMIC DNA]</scope>
    <source>
        <strain evidence="8">WFUcys</strain>
    </source>
</reference>
<comment type="function">
    <text evidence="4 5">Catalyzes the cleavage of L-kynurenine (L-Kyn) and L-3-hydroxykynurenine (L-3OHKyn) into anthranilic acid (AA) and 3-hydroxyanthranilic acid (3-OHAA), respectively.</text>
</comment>
<dbReference type="PIRSF" id="PIRSF038800">
    <property type="entry name" value="KYNU"/>
    <property type="match status" value="1"/>
</dbReference>
<keyword evidence="9" id="KW-1185">Reference proteome</keyword>
<proteinExistence type="inferred from homology"/>
<dbReference type="SUPFAM" id="SSF53383">
    <property type="entry name" value="PLP-dependent transferases"/>
    <property type="match status" value="1"/>
</dbReference>
<organism evidence="8 9">
    <name type="scientific">Taenia crassiceps</name>
    <dbReference type="NCBI Taxonomy" id="6207"/>
    <lineage>
        <taxon>Eukaryota</taxon>
        <taxon>Metazoa</taxon>
        <taxon>Spiralia</taxon>
        <taxon>Lophotrochozoa</taxon>
        <taxon>Platyhelminthes</taxon>
        <taxon>Cestoda</taxon>
        <taxon>Eucestoda</taxon>
        <taxon>Cyclophyllidea</taxon>
        <taxon>Taeniidae</taxon>
        <taxon>Taenia</taxon>
    </lineage>
</organism>
<comment type="pathway">
    <text evidence="4 5">Amino-acid degradation; L-kynurenine degradation; L-alanine and anthranilate from L-kynurenine: step 1/1.</text>
</comment>
<name>A0ABR4Q465_9CEST</name>
<dbReference type="Proteomes" id="UP001651158">
    <property type="component" value="Unassembled WGS sequence"/>
</dbReference>
<feature type="binding site" evidence="4">
    <location>
        <begin position="156"/>
        <end position="159"/>
    </location>
    <ligand>
        <name>pyridoxal 5'-phosphate</name>
        <dbReference type="ChEBI" id="CHEBI:597326"/>
    </ligand>
</feature>
<feature type="binding site" evidence="4">
    <location>
        <position position="266"/>
    </location>
    <ligand>
        <name>pyridoxal 5'-phosphate</name>
        <dbReference type="ChEBI" id="CHEBI:597326"/>
    </ligand>
</feature>
<comment type="catalytic activity">
    <reaction evidence="5">
        <text>3-hydroxy-L-kynurenine + H2O = 3-hydroxyanthranilate + L-alanine + H(+)</text>
        <dbReference type="Rhea" id="RHEA:25143"/>
        <dbReference type="ChEBI" id="CHEBI:15377"/>
        <dbReference type="ChEBI" id="CHEBI:15378"/>
        <dbReference type="ChEBI" id="CHEBI:36559"/>
        <dbReference type="ChEBI" id="CHEBI:57972"/>
        <dbReference type="ChEBI" id="CHEBI:58125"/>
        <dbReference type="EC" id="3.7.1.3"/>
    </reaction>
</comment>
<evidence type="ECO:0000256" key="5">
    <source>
        <dbReference type="PIRNR" id="PIRNR038800"/>
    </source>
</evidence>